<name>A0A7X2PBQ5_9SPIO</name>
<keyword evidence="6 10" id="KW-1133">Transmembrane helix</keyword>
<evidence type="ECO:0000256" key="4">
    <source>
        <dbReference type="ARBA" id="ARBA00022475"/>
    </source>
</evidence>
<keyword evidence="7" id="KW-0406">Ion transport</keyword>
<keyword evidence="12" id="KW-1185">Reference proteome</keyword>
<dbReference type="AlphaFoldDB" id="A0A7X2PBQ5"/>
<gene>
    <name evidence="11" type="ORF">FYJ80_03900</name>
</gene>
<feature type="transmembrane region" description="Helical" evidence="10">
    <location>
        <begin position="139"/>
        <end position="160"/>
    </location>
</feature>
<evidence type="ECO:0000256" key="6">
    <source>
        <dbReference type="ARBA" id="ARBA00022989"/>
    </source>
</evidence>
<feature type="transmembrane region" description="Helical" evidence="10">
    <location>
        <begin position="317"/>
        <end position="343"/>
    </location>
</feature>
<keyword evidence="2" id="KW-0813">Transport</keyword>
<evidence type="ECO:0000256" key="5">
    <source>
        <dbReference type="ARBA" id="ARBA00022692"/>
    </source>
</evidence>
<evidence type="ECO:0000256" key="7">
    <source>
        <dbReference type="ARBA" id="ARBA00023065"/>
    </source>
</evidence>
<dbReference type="InterPro" id="IPR050222">
    <property type="entry name" value="MATE_MdtK"/>
</dbReference>
<organism evidence="11 12">
    <name type="scientific">Bullifex porci</name>
    <dbReference type="NCBI Taxonomy" id="2606638"/>
    <lineage>
        <taxon>Bacteria</taxon>
        <taxon>Pseudomonadati</taxon>
        <taxon>Spirochaetota</taxon>
        <taxon>Spirochaetia</taxon>
        <taxon>Spirochaetales</taxon>
        <taxon>Spirochaetaceae</taxon>
        <taxon>Bullifex</taxon>
    </lineage>
</organism>
<dbReference type="InterPro" id="IPR002528">
    <property type="entry name" value="MATE_fam"/>
</dbReference>
<protein>
    <recommendedName>
        <fullName evidence="9">Multidrug-efflux transporter</fullName>
    </recommendedName>
</protein>
<feature type="transmembrane region" description="Helical" evidence="10">
    <location>
        <begin position="388"/>
        <end position="409"/>
    </location>
</feature>
<dbReference type="InterPro" id="IPR048279">
    <property type="entry name" value="MdtK-like"/>
</dbReference>
<dbReference type="NCBIfam" id="TIGR00797">
    <property type="entry name" value="matE"/>
    <property type="match status" value="1"/>
</dbReference>
<evidence type="ECO:0000256" key="1">
    <source>
        <dbReference type="ARBA" id="ARBA00004651"/>
    </source>
</evidence>
<keyword evidence="3" id="KW-0050">Antiport</keyword>
<evidence type="ECO:0000256" key="3">
    <source>
        <dbReference type="ARBA" id="ARBA00022449"/>
    </source>
</evidence>
<feature type="transmembrane region" description="Helical" evidence="10">
    <location>
        <begin position="363"/>
        <end position="381"/>
    </location>
</feature>
<dbReference type="PANTHER" id="PTHR43298:SF2">
    <property type="entry name" value="FMN_FAD EXPORTER YEEO-RELATED"/>
    <property type="match status" value="1"/>
</dbReference>
<evidence type="ECO:0000256" key="8">
    <source>
        <dbReference type="ARBA" id="ARBA00023136"/>
    </source>
</evidence>
<dbReference type="Pfam" id="PF01554">
    <property type="entry name" value="MatE"/>
    <property type="match status" value="2"/>
</dbReference>
<dbReference type="RefSeq" id="WP_154424838.1">
    <property type="nucleotide sequence ID" value="NZ_VUNN01000005.1"/>
</dbReference>
<sequence>MANSLDLTQGSIKKGLLSFAFPLFLGNLFQQLYNTVDSLIVGNFLGPLALASVSSSTPLIFMMIGFFQGVAVGAGVVIAKSFGARDKDSLTKAVYTDLALGLTAGILLSIFGVLFTPSILKLMKTPSDILPNSIEYFRIYSYGLIFSMMYNICNGIMNAIGDSKHPLYYLITSSITNVILDLLFVAVLGFGVWSVALATTLSQALSVVLSFIRLMKGNDLFKVEISKIRFDGKTLKDVIRFGLPAGIQNSVVGFANTVVQTNVNTFTSVAVAGSGAYAKIEGFAFLPITCFALSLTTFIGQNLGAKKYDRAKEGARFAILCSISAAEIIGILVFIFAPFLISLFNDDPEVVAFGTKQCRIEGLFYFALAFSHCIAGILRGSGKATVPMFIMIGIWCVFRVTYLTVVLHFFHYVQIIYSVYPLTWSLSTILFLIYFLKADWIHGLEKKRV</sequence>
<dbReference type="CDD" id="cd13138">
    <property type="entry name" value="MATE_yoeA_like"/>
    <property type="match status" value="1"/>
</dbReference>
<proteinExistence type="predicted"/>
<keyword evidence="5 10" id="KW-0812">Transmembrane</keyword>
<keyword evidence="8 10" id="KW-0472">Membrane</keyword>
<dbReference type="GO" id="GO:0005886">
    <property type="term" value="C:plasma membrane"/>
    <property type="evidence" value="ECO:0007669"/>
    <property type="project" value="UniProtKB-SubCell"/>
</dbReference>
<evidence type="ECO:0000256" key="10">
    <source>
        <dbReference type="SAM" id="Phobius"/>
    </source>
</evidence>
<dbReference type="Proteomes" id="UP000460549">
    <property type="component" value="Unassembled WGS sequence"/>
</dbReference>
<feature type="transmembrane region" description="Helical" evidence="10">
    <location>
        <begin position="59"/>
        <end position="78"/>
    </location>
</feature>
<reference evidence="11 12" key="1">
    <citation type="submission" date="2019-08" db="EMBL/GenBank/DDBJ databases">
        <title>In-depth cultivation of the pig gut microbiome towards novel bacterial diversity and tailored functional studies.</title>
        <authorList>
            <person name="Wylensek D."/>
            <person name="Hitch T.C.A."/>
            <person name="Clavel T."/>
        </authorList>
    </citation>
    <scope>NUCLEOTIDE SEQUENCE [LARGE SCALE GENOMIC DNA]</scope>
    <source>
        <strain evidence="11 12">NM-380-WT-3C1</strain>
    </source>
</reference>
<dbReference type="GO" id="GO:0006811">
    <property type="term" value="P:monoatomic ion transport"/>
    <property type="evidence" value="ECO:0007669"/>
    <property type="project" value="UniProtKB-KW"/>
</dbReference>
<dbReference type="PIRSF" id="PIRSF006603">
    <property type="entry name" value="DinF"/>
    <property type="match status" value="1"/>
</dbReference>
<evidence type="ECO:0000256" key="2">
    <source>
        <dbReference type="ARBA" id="ARBA00022448"/>
    </source>
</evidence>
<dbReference type="GO" id="GO:0015297">
    <property type="term" value="F:antiporter activity"/>
    <property type="evidence" value="ECO:0007669"/>
    <property type="project" value="UniProtKB-KW"/>
</dbReference>
<accession>A0A7X2PBQ5</accession>
<dbReference type="EMBL" id="VUNN01000005">
    <property type="protein sequence ID" value="MSU05922.1"/>
    <property type="molecule type" value="Genomic_DNA"/>
</dbReference>
<dbReference type="GO" id="GO:0042910">
    <property type="term" value="F:xenobiotic transmembrane transporter activity"/>
    <property type="evidence" value="ECO:0007669"/>
    <property type="project" value="InterPro"/>
</dbReference>
<dbReference type="PANTHER" id="PTHR43298">
    <property type="entry name" value="MULTIDRUG RESISTANCE PROTEIN NORM-RELATED"/>
    <property type="match status" value="1"/>
</dbReference>
<keyword evidence="4" id="KW-1003">Cell membrane</keyword>
<evidence type="ECO:0000313" key="11">
    <source>
        <dbReference type="EMBL" id="MSU05922.1"/>
    </source>
</evidence>
<comment type="subcellular location">
    <subcellularLocation>
        <location evidence="1">Cell membrane</location>
        <topology evidence="1">Multi-pass membrane protein</topology>
    </subcellularLocation>
</comment>
<evidence type="ECO:0000313" key="12">
    <source>
        <dbReference type="Proteomes" id="UP000460549"/>
    </source>
</evidence>
<comment type="caution">
    <text evidence="11">The sequence shown here is derived from an EMBL/GenBank/DDBJ whole genome shotgun (WGS) entry which is preliminary data.</text>
</comment>
<feature type="transmembrane region" description="Helical" evidence="10">
    <location>
        <begin position="415"/>
        <end position="436"/>
    </location>
</feature>
<feature type="transmembrane region" description="Helical" evidence="10">
    <location>
        <begin position="98"/>
        <end position="119"/>
    </location>
</feature>
<evidence type="ECO:0000256" key="9">
    <source>
        <dbReference type="ARBA" id="ARBA00031636"/>
    </source>
</evidence>